<evidence type="ECO:0000256" key="5">
    <source>
        <dbReference type="ARBA" id="ARBA00022692"/>
    </source>
</evidence>
<evidence type="ECO:0000313" key="10">
    <source>
        <dbReference type="Proteomes" id="UP000029096"/>
    </source>
</evidence>
<evidence type="ECO:0000256" key="8">
    <source>
        <dbReference type="SAM" id="Phobius"/>
    </source>
</evidence>
<evidence type="ECO:0000256" key="2">
    <source>
        <dbReference type="ARBA" id="ARBA00006669"/>
    </source>
</evidence>
<keyword evidence="5 8" id="KW-0812">Transmembrane</keyword>
<dbReference type="GO" id="GO:0005886">
    <property type="term" value="C:plasma membrane"/>
    <property type="evidence" value="ECO:0007669"/>
    <property type="project" value="UniProtKB-SubCell"/>
</dbReference>
<dbReference type="eggNOG" id="COG3201">
    <property type="taxonomic scope" value="Bacteria"/>
</dbReference>
<keyword evidence="6 8" id="KW-1133">Transmembrane helix</keyword>
<evidence type="ECO:0000256" key="4">
    <source>
        <dbReference type="ARBA" id="ARBA00022475"/>
    </source>
</evidence>
<reference evidence="9 10" key="1">
    <citation type="submission" date="2014-03" db="EMBL/GenBank/DDBJ databases">
        <title>Genomics of Bifidobacteria.</title>
        <authorList>
            <person name="Ventura M."/>
            <person name="Milani C."/>
            <person name="Lugli G.A."/>
        </authorList>
    </citation>
    <scope>NUCLEOTIDE SEQUENCE [LARGE SCALE GENOMIC DNA]</scope>
    <source>
        <strain evidence="9 10">DSM 22767</strain>
    </source>
</reference>
<feature type="transmembrane region" description="Helical" evidence="8">
    <location>
        <begin position="54"/>
        <end position="75"/>
    </location>
</feature>
<feature type="transmembrane region" description="Helical" evidence="8">
    <location>
        <begin position="82"/>
        <end position="98"/>
    </location>
</feature>
<evidence type="ECO:0000313" key="9">
    <source>
        <dbReference type="EMBL" id="KFI46794.1"/>
    </source>
</evidence>
<dbReference type="NCBIfam" id="TIGR01528">
    <property type="entry name" value="NMN_trans_PnuC"/>
    <property type="match status" value="1"/>
</dbReference>
<keyword evidence="7 8" id="KW-0472">Membrane</keyword>
<comment type="subcellular location">
    <subcellularLocation>
        <location evidence="1">Cell membrane</location>
        <topology evidence="1">Multi-pass membrane protein</topology>
    </subcellularLocation>
</comment>
<proteinExistence type="inferred from homology"/>
<feature type="transmembrane region" description="Helical" evidence="8">
    <location>
        <begin position="141"/>
        <end position="162"/>
    </location>
</feature>
<dbReference type="AlphaFoldDB" id="A0A086ZJU4"/>
<evidence type="ECO:0000256" key="3">
    <source>
        <dbReference type="ARBA" id="ARBA00022448"/>
    </source>
</evidence>
<sequence length="255" mass="28453">MGKDLPMPTQERFEGNYVQWLGVEFKKINLVAAMIWFFGIGFQTALLVTNPITWQAFVTYLATVVGLGCTVYMMVGAPINGLLGLISVFGFVTVNLFAHHWWSVVDQIIFACAIDIPLMMKWRTWGQDFGAKVRKLHLKGWMVTILSIVVEWGILFQVARLLKDSQPAVDALVLAFGATASILCVMHVSNTYTLWLAEDVVNVLLWFYALKDGYSPAALPMLISTLMYTATAIYGQFFSVWHKAGNANGKIAVEN</sequence>
<feature type="transmembrane region" description="Helical" evidence="8">
    <location>
        <begin position="168"/>
        <end position="185"/>
    </location>
</feature>
<dbReference type="Pfam" id="PF04973">
    <property type="entry name" value="NMN_transporter"/>
    <property type="match status" value="1"/>
</dbReference>
<organism evidence="9 10">
    <name type="scientific">Bifidobacterium bohemicum DSM 22767</name>
    <dbReference type="NCBI Taxonomy" id="1437606"/>
    <lineage>
        <taxon>Bacteria</taxon>
        <taxon>Bacillati</taxon>
        <taxon>Actinomycetota</taxon>
        <taxon>Actinomycetes</taxon>
        <taxon>Bifidobacteriales</taxon>
        <taxon>Bifidobacteriaceae</taxon>
        <taxon>Bifidobacterium</taxon>
    </lineage>
</organism>
<dbReference type="STRING" id="1437606.BBOH_0266"/>
<keyword evidence="3" id="KW-0813">Transport</keyword>
<gene>
    <name evidence="9" type="ORF">BBOH_0266</name>
</gene>
<evidence type="ECO:0000256" key="1">
    <source>
        <dbReference type="ARBA" id="ARBA00004651"/>
    </source>
</evidence>
<comment type="caution">
    <text evidence="9">The sequence shown here is derived from an EMBL/GenBank/DDBJ whole genome shotgun (WGS) entry which is preliminary data.</text>
</comment>
<protein>
    <submittedName>
        <fullName evidence="9">Nicotinamide mononucleotide transporter</fullName>
    </submittedName>
</protein>
<feature type="transmembrane region" description="Helical" evidence="8">
    <location>
        <begin position="28"/>
        <end position="48"/>
    </location>
</feature>
<evidence type="ECO:0000256" key="6">
    <source>
        <dbReference type="ARBA" id="ARBA00022989"/>
    </source>
</evidence>
<dbReference type="Proteomes" id="UP000029096">
    <property type="component" value="Unassembled WGS sequence"/>
</dbReference>
<dbReference type="InterPro" id="IPR006419">
    <property type="entry name" value="NMN_transpt_PnuC"/>
</dbReference>
<dbReference type="PANTHER" id="PTHR36122">
    <property type="entry name" value="NICOTINAMIDE RIBOSIDE TRANSPORTER PNUC"/>
    <property type="match status" value="1"/>
</dbReference>
<keyword evidence="10" id="KW-1185">Reference proteome</keyword>
<dbReference type="PANTHER" id="PTHR36122:SF2">
    <property type="entry name" value="NICOTINAMIDE RIBOSIDE TRANSPORTER PNUC"/>
    <property type="match status" value="1"/>
</dbReference>
<dbReference type="GO" id="GO:0034257">
    <property type="term" value="F:nicotinamide riboside transmembrane transporter activity"/>
    <property type="evidence" value="ECO:0007669"/>
    <property type="project" value="InterPro"/>
</dbReference>
<accession>A0A086ZJU4</accession>
<comment type="similarity">
    <text evidence="2">Belongs to the nicotinamide ribonucleoside (NR) uptake permease (TC 4.B.1) family.</text>
</comment>
<feature type="transmembrane region" description="Helical" evidence="8">
    <location>
        <begin position="221"/>
        <end position="241"/>
    </location>
</feature>
<keyword evidence="4" id="KW-1003">Cell membrane</keyword>
<evidence type="ECO:0000256" key="7">
    <source>
        <dbReference type="ARBA" id="ARBA00023136"/>
    </source>
</evidence>
<dbReference type="EMBL" id="JGYP01000001">
    <property type="protein sequence ID" value="KFI46794.1"/>
    <property type="molecule type" value="Genomic_DNA"/>
</dbReference>
<name>A0A086ZJU4_9BIFI</name>